<keyword evidence="7" id="KW-0676">Redox-active center</keyword>
<evidence type="ECO:0000256" key="4">
    <source>
        <dbReference type="ARBA" id="ARBA00022448"/>
    </source>
</evidence>
<accession>A0A2P2J0X6</accession>
<keyword evidence="6" id="KW-0249">Electron transport</keyword>
<dbReference type="PROSITE" id="PS51354">
    <property type="entry name" value="GLUTAREDOXIN_2"/>
    <property type="match status" value="1"/>
</dbReference>
<reference evidence="10" key="1">
    <citation type="submission" date="2018-02" db="EMBL/GenBank/DDBJ databases">
        <title>Rhizophora mucronata_Transcriptome.</title>
        <authorList>
            <person name="Meera S.P."/>
            <person name="Sreeshan A."/>
            <person name="Augustine A."/>
        </authorList>
    </citation>
    <scope>NUCLEOTIDE SEQUENCE</scope>
    <source>
        <tissue evidence="10">Leaf</tissue>
    </source>
</reference>
<dbReference type="InterPro" id="IPR004045">
    <property type="entry name" value="Glutathione_S-Trfase_N"/>
</dbReference>
<keyword evidence="5" id="KW-0963">Cytoplasm</keyword>
<organism evidence="10">
    <name type="scientific">Rhizophora mucronata</name>
    <name type="common">Asiatic mangrove</name>
    <dbReference type="NCBI Taxonomy" id="61149"/>
    <lineage>
        <taxon>Eukaryota</taxon>
        <taxon>Viridiplantae</taxon>
        <taxon>Streptophyta</taxon>
        <taxon>Embryophyta</taxon>
        <taxon>Tracheophyta</taxon>
        <taxon>Spermatophyta</taxon>
        <taxon>Magnoliopsida</taxon>
        <taxon>eudicotyledons</taxon>
        <taxon>Gunneridae</taxon>
        <taxon>Pentapetalae</taxon>
        <taxon>rosids</taxon>
        <taxon>fabids</taxon>
        <taxon>Malpighiales</taxon>
        <taxon>Rhizophoraceae</taxon>
        <taxon>Rhizophora</taxon>
    </lineage>
</organism>
<evidence type="ECO:0000313" key="10">
    <source>
        <dbReference type="EMBL" id="MBW87125.1"/>
    </source>
</evidence>
<dbReference type="GO" id="GO:0015038">
    <property type="term" value="F:glutathione disulfide oxidoreductase activity"/>
    <property type="evidence" value="ECO:0007669"/>
    <property type="project" value="TreeGrafter"/>
</dbReference>
<dbReference type="PANTHER" id="PTHR45694">
    <property type="entry name" value="GLUTAREDOXIN 2"/>
    <property type="match status" value="1"/>
</dbReference>
<dbReference type="Gene3D" id="3.40.30.10">
    <property type="entry name" value="Glutaredoxin"/>
    <property type="match status" value="1"/>
</dbReference>
<name>A0A2P2J0X6_RHIMU</name>
<dbReference type="InterPro" id="IPR002109">
    <property type="entry name" value="Glutaredoxin"/>
</dbReference>
<protein>
    <recommendedName>
        <fullName evidence="8">Glutaredoxin</fullName>
    </recommendedName>
</protein>
<dbReference type="NCBIfam" id="TIGR02180">
    <property type="entry name" value="GRX_euk"/>
    <property type="match status" value="1"/>
</dbReference>
<dbReference type="FunFam" id="3.40.30.10:FF:000093">
    <property type="entry name" value="Glutaredoxin 2"/>
    <property type="match status" value="1"/>
</dbReference>
<evidence type="ECO:0000259" key="9">
    <source>
        <dbReference type="PROSITE" id="PS50404"/>
    </source>
</evidence>
<evidence type="ECO:0000256" key="1">
    <source>
        <dbReference type="ARBA" id="ARBA00002549"/>
    </source>
</evidence>
<evidence type="ECO:0000256" key="5">
    <source>
        <dbReference type="ARBA" id="ARBA00022490"/>
    </source>
</evidence>
<evidence type="ECO:0000256" key="6">
    <source>
        <dbReference type="ARBA" id="ARBA00022982"/>
    </source>
</evidence>
<evidence type="ECO:0000256" key="2">
    <source>
        <dbReference type="ARBA" id="ARBA00004496"/>
    </source>
</evidence>
<keyword evidence="4" id="KW-0813">Transport</keyword>
<dbReference type="SUPFAM" id="SSF52833">
    <property type="entry name" value="Thioredoxin-like"/>
    <property type="match status" value="1"/>
</dbReference>
<dbReference type="GO" id="GO:0005737">
    <property type="term" value="C:cytoplasm"/>
    <property type="evidence" value="ECO:0007669"/>
    <property type="project" value="UniProtKB-SubCell"/>
</dbReference>
<dbReference type="EMBL" id="GGEC01006642">
    <property type="protein sequence ID" value="MBW87125.1"/>
    <property type="molecule type" value="Transcribed_RNA"/>
</dbReference>
<dbReference type="GO" id="GO:0034599">
    <property type="term" value="P:cellular response to oxidative stress"/>
    <property type="evidence" value="ECO:0007669"/>
    <property type="project" value="TreeGrafter"/>
</dbReference>
<comment type="function">
    <text evidence="1">Has a glutathione-disulfide oxidoreductase activity in the presence of NADPH and glutathione reductase. Reduces low molecular weight disulfides and proteins.</text>
</comment>
<dbReference type="Pfam" id="PF00462">
    <property type="entry name" value="Glutaredoxin"/>
    <property type="match status" value="1"/>
</dbReference>
<sequence>MATDKVSQLISSNAVQVFTKPYCGFCRRVRQLLKELRAEFKTYDLEWEPDGREMQKALAELTGRSTVPNVFIGGKNVGGCDEITSLHEAGKLVPMLTESGALPEVVAEAQGLPISA</sequence>
<comment type="similarity">
    <text evidence="3">Belongs to the glutaredoxin family. CPYC subfamily.</text>
</comment>
<dbReference type="PANTHER" id="PTHR45694:SF14">
    <property type="entry name" value="GLUTAREDOXIN-C2"/>
    <property type="match status" value="1"/>
</dbReference>
<dbReference type="AlphaFoldDB" id="A0A2P2J0X6"/>
<dbReference type="InterPro" id="IPR014025">
    <property type="entry name" value="Glutaredoxin_subgr"/>
</dbReference>
<feature type="domain" description="GST N-terminal" evidence="9">
    <location>
        <begin position="13"/>
        <end position="114"/>
    </location>
</feature>
<evidence type="ECO:0000256" key="3">
    <source>
        <dbReference type="ARBA" id="ARBA00007190"/>
    </source>
</evidence>
<dbReference type="InterPro" id="IPR011899">
    <property type="entry name" value="Glutaredoxin_euk/vir"/>
</dbReference>
<evidence type="ECO:0000256" key="8">
    <source>
        <dbReference type="ARBA" id="ARBA00070479"/>
    </source>
</evidence>
<dbReference type="InterPro" id="IPR036249">
    <property type="entry name" value="Thioredoxin-like_sf"/>
</dbReference>
<dbReference type="CDD" id="cd03419">
    <property type="entry name" value="GRX_GRXh_1_2_like"/>
    <property type="match status" value="1"/>
</dbReference>
<dbReference type="PRINTS" id="PR00160">
    <property type="entry name" value="GLUTAREDOXIN"/>
</dbReference>
<proteinExistence type="inferred from homology"/>
<dbReference type="PROSITE" id="PS50404">
    <property type="entry name" value="GST_NTER"/>
    <property type="match status" value="1"/>
</dbReference>
<evidence type="ECO:0000256" key="7">
    <source>
        <dbReference type="ARBA" id="ARBA00023284"/>
    </source>
</evidence>
<comment type="subcellular location">
    <subcellularLocation>
        <location evidence="2">Cytoplasm</location>
    </subcellularLocation>
</comment>